<dbReference type="InterPro" id="IPR036249">
    <property type="entry name" value="Thioredoxin-like_sf"/>
</dbReference>
<name>A0A7W4IPC1_9PROT</name>
<evidence type="ECO:0000313" key="2">
    <source>
        <dbReference type="EMBL" id="MBB2166561.1"/>
    </source>
</evidence>
<dbReference type="Proteomes" id="UP000540490">
    <property type="component" value="Unassembled WGS sequence"/>
</dbReference>
<dbReference type="InterPro" id="IPR009094">
    <property type="entry name" value="DiS-bond_isomerase_DsbC/G_N_sf"/>
</dbReference>
<dbReference type="EMBL" id="JABEQN010000035">
    <property type="protein sequence ID" value="MBB2195663.1"/>
    <property type="molecule type" value="Genomic_DNA"/>
</dbReference>
<keyword evidence="1" id="KW-0732">Signal</keyword>
<evidence type="ECO:0000313" key="3">
    <source>
        <dbReference type="EMBL" id="MBB2195663.1"/>
    </source>
</evidence>
<keyword evidence="4" id="KW-1185">Reference proteome</keyword>
<gene>
    <name evidence="3" type="ORF">HLH25_18935</name>
    <name evidence="2" type="ORF">HLH26_18940</name>
</gene>
<accession>A0A7W4IPC1</accession>
<evidence type="ECO:0000313" key="4">
    <source>
        <dbReference type="Proteomes" id="UP000540490"/>
    </source>
</evidence>
<dbReference type="Gene3D" id="3.10.450.70">
    <property type="entry name" value="Disulphide bond isomerase, DsbC/G, N-terminal"/>
    <property type="match status" value="1"/>
</dbReference>
<organism evidence="2 5">
    <name type="scientific">Gluconacetobacter dulcium</name>
    <dbReference type="NCBI Taxonomy" id="2729096"/>
    <lineage>
        <taxon>Bacteria</taxon>
        <taxon>Pseudomonadati</taxon>
        <taxon>Pseudomonadota</taxon>
        <taxon>Alphaproteobacteria</taxon>
        <taxon>Acetobacterales</taxon>
        <taxon>Acetobacteraceae</taxon>
        <taxon>Gluconacetobacter</taxon>
    </lineage>
</organism>
<feature type="signal peptide" evidence="1">
    <location>
        <begin position="1"/>
        <end position="19"/>
    </location>
</feature>
<dbReference type="SUPFAM" id="SSF52833">
    <property type="entry name" value="Thioredoxin-like"/>
    <property type="match status" value="1"/>
</dbReference>
<dbReference type="PROSITE" id="PS51257">
    <property type="entry name" value="PROKAR_LIPOPROTEIN"/>
    <property type="match status" value="1"/>
</dbReference>
<dbReference type="SUPFAM" id="SSF54423">
    <property type="entry name" value="DsbC/DsbG N-terminal domain-like"/>
    <property type="match status" value="1"/>
</dbReference>
<dbReference type="Gene3D" id="3.40.30.10">
    <property type="entry name" value="Glutaredoxin"/>
    <property type="match status" value="1"/>
</dbReference>
<feature type="chain" id="PRO_5031177022" evidence="1">
    <location>
        <begin position="20"/>
        <end position="306"/>
    </location>
</feature>
<protein>
    <submittedName>
        <fullName evidence="2">DsbC family protein</fullName>
    </submittedName>
</protein>
<dbReference type="AlphaFoldDB" id="A0A7W4IPC1"/>
<proteinExistence type="predicted"/>
<dbReference type="RefSeq" id="WP_182975552.1">
    <property type="nucleotide sequence ID" value="NZ_JABEQN010000035.1"/>
</dbReference>
<evidence type="ECO:0000313" key="5">
    <source>
        <dbReference type="Proteomes" id="UP000561077"/>
    </source>
</evidence>
<dbReference type="Proteomes" id="UP000561077">
    <property type="component" value="Unassembled WGS sequence"/>
</dbReference>
<evidence type="ECO:0000256" key="1">
    <source>
        <dbReference type="SAM" id="SignalP"/>
    </source>
</evidence>
<reference evidence="4 5" key="1">
    <citation type="submission" date="2020-04" db="EMBL/GenBank/DDBJ databases">
        <title>Description of novel Gluconacetobacter.</title>
        <authorList>
            <person name="Sombolestani A."/>
        </authorList>
    </citation>
    <scope>NUCLEOTIDE SEQUENCE [LARGE SCALE GENOMIC DNA]</scope>
    <source>
        <strain evidence="3 4">LMG 1728</strain>
        <strain evidence="2 5">LMG 1731</strain>
    </source>
</reference>
<dbReference type="EMBL" id="JABEQO010000036">
    <property type="protein sequence ID" value="MBB2166561.1"/>
    <property type="molecule type" value="Genomic_DNA"/>
</dbReference>
<comment type="caution">
    <text evidence="2">The sequence shown here is derived from an EMBL/GenBank/DDBJ whole genome shotgun (WGS) entry which is preliminary data.</text>
</comment>
<dbReference type="GO" id="GO:0042597">
    <property type="term" value="C:periplasmic space"/>
    <property type="evidence" value="ECO:0007669"/>
    <property type="project" value="InterPro"/>
</dbReference>
<sequence length="306" mass="32056">MRTLAYAALVASVPTVAIAGTACPAPEPIATGAITQPPPLLTDAPRVTAAEIAASPALTRITSRGAVLYRLKEEHGLRGVFARTGDQFRVFYLTPDDQAEIGGVMWDASGRNVTRAQVAEIPGAIPTAHWAPAPLPSSSANDDLPHSDAVVDPVARLAAAHFGVDGRQNAPRVYMIIDPLCPFSTRAFGALQPYVESGKLQLALVPVAINDHENGGASTPAAMQMLSAPSQEMARAWRRISDVGHAVPGQEPDAAASAELTLNLAAAHAVKMRGTPTLIWKDKTGASRQETGMPDDIAQFLASLPS</sequence>